<dbReference type="GO" id="GO:0004425">
    <property type="term" value="F:indole-3-glycerol-phosphate synthase activity"/>
    <property type="evidence" value="ECO:0007669"/>
    <property type="project" value="UniProtKB-EC"/>
</dbReference>
<proteinExistence type="predicted"/>
<dbReference type="EMBL" id="RBNI01005465">
    <property type="protein sequence ID" value="RUP46685.1"/>
    <property type="molecule type" value="Genomic_DNA"/>
</dbReference>
<evidence type="ECO:0000256" key="8">
    <source>
        <dbReference type="ARBA" id="ARBA00023239"/>
    </source>
</evidence>
<dbReference type="Pfam" id="PF00218">
    <property type="entry name" value="IGPS"/>
    <property type="match status" value="1"/>
</dbReference>
<feature type="region of interest" description="Disordered" evidence="9">
    <location>
        <begin position="122"/>
        <end position="148"/>
    </location>
</feature>
<comment type="catalytic activity">
    <reaction evidence="1">
        <text>1-(2-carboxyphenylamino)-1-deoxy-D-ribulose 5-phosphate + H(+) = (1S,2R)-1-C-(indol-3-yl)glycerol 3-phosphate + CO2 + H2O</text>
        <dbReference type="Rhea" id="RHEA:23476"/>
        <dbReference type="ChEBI" id="CHEBI:15377"/>
        <dbReference type="ChEBI" id="CHEBI:15378"/>
        <dbReference type="ChEBI" id="CHEBI:16526"/>
        <dbReference type="ChEBI" id="CHEBI:58613"/>
        <dbReference type="ChEBI" id="CHEBI:58866"/>
        <dbReference type="EC" id="4.1.1.48"/>
    </reaction>
</comment>
<dbReference type="SUPFAM" id="SSF51366">
    <property type="entry name" value="Ribulose-phoshate binding barrel"/>
    <property type="match status" value="2"/>
</dbReference>
<dbReference type="InterPro" id="IPR013785">
    <property type="entry name" value="Aldolase_TIM"/>
</dbReference>
<dbReference type="InterPro" id="IPR013798">
    <property type="entry name" value="Indole-3-glycerol_P_synth_dom"/>
</dbReference>
<evidence type="ECO:0000256" key="1">
    <source>
        <dbReference type="ARBA" id="ARBA00001633"/>
    </source>
</evidence>
<reference evidence="11 12" key="1">
    <citation type="journal article" date="2018" name="New Phytol.">
        <title>Phylogenomics of Endogonaceae and evolution of mycorrhizas within Mucoromycota.</title>
        <authorList>
            <person name="Chang Y."/>
            <person name="Desiro A."/>
            <person name="Na H."/>
            <person name="Sandor L."/>
            <person name="Lipzen A."/>
            <person name="Clum A."/>
            <person name="Barry K."/>
            <person name="Grigoriev I.V."/>
            <person name="Martin F.M."/>
            <person name="Stajich J.E."/>
            <person name="Smith M.E."/>
            <person name="Bonito G."/>
            <person name="Spatafora J.W."/>
        </authorList>
    </citation>
    <scope>NUCLEOTIDE SEQUENCE [LARGE SCALE GENOMIC DNA]</scope>
    <source>
        <strain evidence="11 12">GMNB39</strain>
    </source>
</reference>
<dbReference type="UniPathway" id="UPA00035">
    <property type="reaction ID" value="UER00043"/>
</dbReference>
<evidence type="ECO:0000256" key="9">
    <source>
        <dbReference type="SAM" id="MobiDB-lite"/>
    </source>
</evidence>
<dbReference type="AlphaFoldDB" id="A0A433D774"/>
<feature type="compositionally biased region" description="Polar residues" evidence="9">
    <location>
        <begin position="1"/>
        <end position="10"/>
    </location>
</feature>
<keyword evidence="12" id="KW-1185">Reference proteome</keyword>
<evidence type="ECO:0000256" key="5">
    <source>
        <dbReference type="ARBA" id="ARBA00022793"/>
    </source>
</evidence>
<evidence type="ECO:0000256" key="7">
    <source>
        <dbReference type="ARBA" id="ARBA00023141"/>
    </source>
</evidence>
<sequence length="224" mass="24025">MATSISLPTQPSRLSATPPSSPPSPSPNGSRARNGGHAQRSGGSLKPSQQPAILRKDFIVDIYQVMEAHLQGADTVLPTVAMFTDAQLKELYNFSRFLGTEPLVENNNGWEMKRLSARGSCRRRAGGRDEGHTHQDQGAAWTGREEGGIPTDAHIRRTTLVKLCGIQTLEAAVEATQAGADFIGIIFAKSRCQVHLDRTAQIIEAVRALNTVSAYSAVSAPALP</sequence>
<evidence type="ECO:0000313" key="12">
    <source>
        <dbReference type="Proteomes" id="UP000268093"/>
    </source>
</evidence>
<dbReference type="Proteomes" id="UP000268093">
    <property type="component" value="Unassembled WGS sequence"/>
</dbReference>
<feature type="region of interest" description="Disordered" evidence="9">
    <location>
        <begin position="1"/>
        <end position="50"/>
    </location>
</feature>
<evidence type="ECO:0000256" key="2">
    <source>
        <dbReference type="ARBA" id="ARBA00004696"/>
    </source>
</evidence>
<comment type="pathway">
    <text evidence="2">Amino-acid biosynthesis; L-tryptophan biosynthesis; L-tryptophan from chorismate: step 4/5.</text>
</comment>
<organism evidence="11 12">
    <name type="scientific">Jimgerdemannia flammicorona</name>
    <dbReference type="NCBI Taxonomy" id="994334"/>
    <lineage>
        <taxon>Eukaryota</taxon>
        <taxon>Fungi</taxon>
        <taxon>Fungi incertae sedis</taxon>
        <taxon>Mucoromycota</taxon>
        <taxon>Mucoromycotina</taxon>
        <taxon>Endogonomycetes</taxon>
        <taxon>Endogonales</taxon>
        <taxon>Endogonaceae</taxon>
        <taxon>Jimgerdemannia</taxon>
    </lineage>
</organism>
<gene>
    <name evidence="11" type="ORF">BC936DRAFT_146645</name>
</gene>
<evidence type="ECO:0000256" key="4">
    <source>
        <dbReference type="ARBA" id="ARBA00022605"/>
    </source>
</evidence>
<dbReference type="InterPro" id="IPR011060">
    <property type="entry name" value="RibuloseP-bd_barrel"/>
</dbReference>
<dbReference type="GO" id="GO:0004640">
    <property type="term" value="F:phosphoribosylanthranilate isomerase activity"/>
    <property type="evidence" value="ECO:0007669"/>
    <property type="project" value="TreeGrafter"/>
</dbReference>
<dbReference type="PANTHER" id="PTHR22854">
    <property type="entry name" value="TRYPTOPHAN BIOSYNTHESIS PROTEIN"/>
    <property type="match status" value="1"/>
</dbReference>
<comment type="caution">
    <text evidence="11">The sequence shown here is derived from an EMBL/GenBank/DDBJ whole genome shotgun (WGS) entry which is preliminary data.</text>
</comment>
<evidence type="ECO:0000256" key="3">
    <source>
        <dbReference type="ARBA" id="ARBA00012362"/>
    </source>
</evidence>
<dbReference type="EC" id="4.1.1.48" evidence="3"/>
<keyword evidence="8" id="KW-0456">Lyase</keyword>
<name>A0A433D774_9FUNG</name>
<evidence type="ECO:0000256" key="6">
    <source>
        <dbReference type="ARBA" id="ARBA00022822"/>
    </source>
</evidence>
<accession>A0A433D774</accession>
<dbReference type="Gene3D" id="3.20.20.70">
    <property type="entry name" value="Aldolase class I"/>
    <property type="match status" value="2"/>
</dbReference>
<keyword evidence="5" id="KW-0210">Decarboxylase</keyword>
<dbReference type="GO" id="GO:0000162">
    <property type="term" value="P:L-tryptophan biosynthetic process"/>
    <property type="evidence" value="ECO:0007669"/>
    <property type="project" value="UniProtKB-UniPathway"/>
</dbReference>
<dbReference type="PANTHER" id="PTHR22854:SF2">
    <property type="entry name" value="INDOLE-3-GLYCEROL-PHOSPHATE SYNTHASE"/>
    <property type="match status" value="1"/>
</dbReference>
<keyword evidence="4" id="KW-0028">Amino-acid biosynthesis</keyword>
<keyword evidence="7" id="KW-0057">Aromatic amino acid biosynthesis</keyword>
<dbReference type="InterPro" id="IPR045186">
    <property type="entry name" value="Indole-3-glycerol_P_synth"/>
</dbReference>
<feature type="domain" description="Indole-3-glycerol phosphate synthase" evidence="10">
    <location>
        <begin position="51"/>
        <end position="115"/>
    </location>
</feature>
<dbReference type="OrthoDB" id="524799at2759"/>
<feature type="compositionally biased region" description="Basic and acidic residues" evidence="9">
    <location>
        <begin position="126"/>
        <end position="135"/>
    </location>
</feature>
<evidence type="ECO:0000313" key="11">
    <source>
        <dbReference type="EMBL" id="RUP46685.1"/>
    </source>
</evidence>
<evidence type="ECO:0000259" key="10">
    <source>
        <dbReference type="Pfam" id="PF00218"/>
    </source>
</evidence>
<keyword evidence="6" id="KW-0822">Tryptophan biosynthesis</keyword>
<protein>
    <recommendedName>
        <fullName evidence="3">indole-3-glycerol-phosphate synthase</fullName>
        <ecNumber evidence="3">4.1.1.48</ecNumber>
    </recommendedName>
</protein>